<feature type="domain" description="HMA" evidence="3">
    <location>
        <begin position="4"/>
        <end position="70"/>
    </location>
</feature>
<dbReference type="InterPro" id="IPR006121">
    <property type="entry name" value="HMA_dom"/>
</dbReference>
<evidence type="ECO:0000313" key="5">
    <source>
        <dbReference type="Proteomes" id="UP000018766"/>
    </source>
</evidence>
<dbReference type="PROSITE" id="PS01047">
    <property type="entry name" value="HMA_1"/>
    <property type="match status" value="1"/>
</dbReference>
<evidence type="ECO:0000256" key="2">
    <source>
        <dbReference type="ARBA" id="ARBA00022967"/>
    </source>
</evidence>
<dbReference type="PATRIC" id="fig|1414851.3.peg.378"/>
<dbReference type="Proteomes" id="UP000018766">
    <property type="component" value="Unassembled WGS sequence"/>
</dbReference>
<sequence>MVQEKISVDVEGMTCQACATRIEKVLNKKDFIQEAGVNFASEEAQITFDNTKASPNDILNLIKKTGYKAIS</sequence>
<dbReference type="Pfam" id="PF00403">
    <property type="entry name" value="HMA"/>
    <property type="match status" value="1"/>
</dbReference>
<accession>V8GA84</accession>
<comment type="caution">
    <text evidence="4">The sequence shown here is derived from an EMBL/GenBank/DDBJ whole genome shotgun (WGS) entry which is preliminary data.</text>
</comment>
<organism evidence="4 5">
    <name type="scientific">Pelistega indica</name>
    <dbReference type="NCBI Taxonomy" id="1414851"/>
    <lineage>
        <taxon>Bacteria</taxon>
        <taxon>Pseudomonadati</taxon>
        <taxon>Pseudomonadota</taxon>
        <taxon>Betaproteobacteria</taxon>
        <taxon>Burkholderiales</taxon>
        <taxon>Alcaligenaceae</taxon>
        <taxon>Pelistega</taxon>
    </lineage>
</organism>
<dbReference type="PRINTS" id="PR00946">
    <property type="entry name" value="HGSCAVENGER"/>
</dbReference>
<keyword evidence="2" id="KW-1278">Translocase</keyword>
<dbReference type="GO" id="GO:0043682">
    <property type="term" value="F:P-type divalent copper transporter activity"/>
    <property type="evidence" value="ECO:0007669"/>
    <property type="project" value="TreeGrafter"/>
</dbReference>
<dbReference type="PROSITE" id="PS50846">
    <property type="entry name" value="HMA_2"/>
    <property type="match status" value="1"/>
</dbReference>
<dbReference type="Gene3D" id="3.30.70.100">
    <property type="match status" value="1"/>
</dbReference>
<dbReference type="PANTHER" id="PTHR43520:SF8">
    <property type="entry name" value="P-TYPE CU(+) TRANSPORTER"/>
    <property type="match status" value="1"/>
</dbReference>
<dbReference type="CDD" id="cd00371">
    <property type="entry name" value="HMA"/>
    <property type="match status" value="1"/>
</dbReference>
<keyword evidence="1" id="KW-0479">Metal-binding</keyword>
<dbReference type="PANTHER" id="PTHR43520">
    <property type="entry name" value="ATP7, ISOFORM B"/>
    <property type="match status" value="1"/>
</dbReference>
<dbReference type="EMBL" id="AYSV01000011">
    <property type="protein sequence ID" value="ETD72863.1"/>
    <property type="molecule type" value="Genomic_DNA"/>
</dbReference>
<dbReference type="FunFam" id="3.30.70.100:FF:000005">
    <property type="entry name" value="Copper-exporting P-type ATPase A"/>
    <property type="match status" value="1"/>
</dbReference>
<protein>
    <recommendedName>
        <fullName evidence="3">HMA domain-containing protein</fullName>
    </recommendedName>
</protein>
<evidence type="ECO:0000313" key="4">
    <source>
        <dbReference type="EMBL" id="ETD72863.1"/>
    </source>
</evidence>
<evidence type="ECO:0000259" key="3">
    <source>
        <dbReference type="PROSITE" id="PS50846"/>
    </source>
</evidence>
<dbReference type="InterPro" id="IPR036163">
    <property type="entry name" value="HMA_dom_sf"/>
</dbReference>
<dbReference type="AlphaFoldDB" id="V8GA84"/>
<dbReference type="GO" id="GO:0005507">
    <property type="term" value="F:copper ion binding"/>
    <property type="evidence" value="ECO:0007669"/>
    <property type="project" value="TreeGrafter"/>
</dbReference>
<proteinExistence type="predicted"/>
<reference evidence="4 5" key="1">
    <citation type="submission" date="2013-11" db="EMBL/GenBank/DDBJ databases">
        <title>Genomic analysis of Pelistega sp. HM-7.</title>
        <authorList>
            <person name="Kumbhare S.V."/>
            <person name="Shetty S.A."/>
            <person name="Sharma O."/>
            <person name="Dhotre D.P."/>
        </authorList>
    </citation>
    <scope>NUCLEOTIDE SEQUENCE [LARGE SCALE GENOMIC DNA]</scope>
    <source>
        <strain evidence="4 5">HM-7</strain>
    </source>
</reference>
<keyword evidence="5" id="KW-1185">Reference proteome</keyword>
<dbReference type="RefSeq" id="WP_023949235.1">
    <property type="nucleotide sequence ID" value="NZ_AYSV01000011.1"/>
</dbReference>
<dbReference type="InterPro" id="IPR017969">
    <property type="entry name" value="Heavy-metal-associated_CS"/>
</dbReference>
<name>V8GA84_9BURK</name>
<dbReference type="GO" id="GO:0016020">
    <property type="term" value="C:membrane"/>
    <property type="evidence" value="ECO:0007669"/>
    <property type="project" value="TreeGrafter"/>
</dbReference>
<dbReference type="InterPro" id="IPR001802">
    <property type="entry name" value="MerP/CopZ"/>
</dbReference>
<evidence type="ECO:0000256" key="1">
    <source>
        <dbReference type="ARBA" id="ARBA00022723"/>
    </source>
</evidence>
<dbReference type="GO" id="GO:0055070">
    <property type="term" value="P:copper ion homeostasis"/>
    <property type="evidence" value="ECO:0007669"/>
    <property type="project" value="TreeGrafter"/>
</dbReference>
<dbReference type="SUPFAM" id="SSF55008">
    <property type="entry name" value="HMA, heavy metal-associated domain"/>
    <property type="match status" value="1"/>
</dbReference>
<gene>
    <name evidence="4" type="ORF">V757_01760</name>
</gene>